<keyword evidence="1" id="KW-1185">Reference proteome</keyword>
<accession>A0A8B8SS22</accession>
<dbReference type="KEGG" id="cfr:116662702"/>
<dbReference type="GeneID" id="116662702"/>
<protein>
    <submittedName>
        <fullName evidence="2">Uncharacterized protein LOC116662702 isoform X1</fullName>
    </submittedName>
</protein>
<gene>
    <name evidence="2" type="primary">LOC116662702</name>
</gene>
<dbReference type="RefSeq" id="XP_032332564.1">
    <property type="nucleotide sequence ID" value="XM_032476673.1"/>
</dbReference>
<sequence length="256" mass="28564">MKQLNFSRENEPLTHDETGNHVATFIVYDVRSCSRWGGCQLACLMTNMHSFSGHHSVDISLDHGQSAEWQAVDRQQQWHPLFKVPGVQALCLPPTPECNHQESRESLLFPTFPQYPGQCLIYSKQELKPTVLATVRDLSMRKTLTSLLHCLPRQIPAKWHSPTTAHLSSHRGPRAVGKLCPAGDLCPTAPVNRGNDNRVHVQPAIPECSFMGRLPLWGRHCTPIYRPWLRPGTSRVTAVSTAGTGDNGFSTKVFQA</sequence>
<evidence type="ECO:0000313" key="2">
    <source>
        <dbReference type="RefSeq" id="XP_032332564.1"/>
    </source>
</evidence>
<dbReference type="AlphaFoldDB" id="A0A8B8SS22"/>
<evidence type="ECO:0000313" key="1">
    <source>
        <dbReference type="Proteomes" id="UP000694856"/>
    </source>
</evidence>
<dbReference type="Proteomes" id="UP000694856">
    <property type="component" value="Chromosome 3"/>
</dbReference>
<proteinExistence type="predicted"/>
<name>A0A8B8SS22_CAMFR</name>
<reference evidence="2" key="1">
    <citation type="submission" date="2025-08" db="UniProtKB">
        <authorList>
            <consortium name="RefSeq"/>
        </authorList>
    </citation>
    <scope>IDENTIFICATION</scope>
    <source>
        <tissue evidence="2">Ear skin</tissue>
    </source>
</reference>
<organism evidence="1 2">
    <name type="scientific">Camelus ferus</name>
    <name type="common">Wild bactrian camel</name>
    <name type="synonym">Camelus bactrianus ferus</name>
    <dbReference type="NCBI Taxonomy" id="419612"/>
    <lineage>
        <taxon>Eukaryota</taxon>
        <taxon>Metazoa</taxon>
        <taxon>Chordata</taxon>
        <taxon>Craniata</taxon>
        <taxon>Vertebrata</taxon>
        <taxon>Euteleostomi</taxon>
        <taxon>Mammalia</taxon>
        <taxon>Eutheria</taxon>
        <taxon>Laurasiatheria</taxon>
        <taxon>Artiodactyla</taxon>
        <taxon>Tylopoda</taxon>
        <taxon>Camelidae</taxon>
        <taxon>Camelus</taxon>
    </lineage>
</organism>